<accession>A0A1E5W5U0</accession>
<keyword evidence="5" id="KW-0862">Zinc</keyword>
<keyword evidence="3" id="KW-0863">Zinc-finger</keyword>
<dbReference type="EMBL" id="LWDX02020463">
    <property type="protein sequence ID" value="OEL32754.1"/>
    <property type="molecule type" value="Genomic_DNA"/>
</dbReference>
<keyword evidence="4" id="KW-0833">Ubl conjugation pathway</keyword>
<name>A0A1E5W5U0_9POAL</name>
<dbReference type="AlphaFoldDB" id="A0A1E5W5U0"/>
<keyword evidence="2" id="KW-0479">Metal-binding</keyword>
<dbReference type="InterPro" id="IPR013083">
    <property type="entry name" value="Znf_RING/FYVE/PHD"/>
</dbReference>
<evidence type="ECO:0000256" key="1">
    <source>
        <dbReference type="ARBA" id="ARBA00004906"/>
    </source>
</evidence>
<evidence type="ECO:0000259" key="6">
    <source>
        <dbReference type="Pfam" id="PF12678"/>
    </source>
</evidence>
<comment type="caution">
    <text evidence="7">The sequence shown here is derived from an EMBL/GenBank/DDBJ whole genome shotgun (WGS) entry which is preliminary data.</text>
</comment>
<evidence type="ECO:0000313" key="8">
    <source>
        <dbReference type="Proteomes" id="UP000095767"/>
    </source>
</evidence>
<dbReference type="GO" id="GO:0008270">
    <property type="term" value="F:zinc ion binding"/>
    <property type="evidence" value="ECO:0007669"/>
    <property type="project" value="UniProtKB-KW"/>
</dbReference>
<organism evidence="7 8">
    <name type="scientific">Dichanthelium oligosanthes</name>
    <dbReference type="NCBI Taxonomy" id="888268"/>
    <lineage>
        <taxon>Eukaryota</taxon>
        <taxon>Viridiplantae</taxon>
        <taxon>Streptophyta</taxon>
        <taxon>Embryophyta</taxon>
        <taxon>Tracheophyta</taxon>
        <taxon>Spermatophyta</taxon>
        <taxon>Magnoliopsida</taxon>
        <taxon>Liliopsida</taxon>
        <taxon>Poales</taxon>
        <taxon>Poaceae</taxon>
        <taxon>PACMAD clade</taxon>
        <taxon>Panicoideae</taxon>
        <taxon>Panicodae</taxon>
        <taxon>Paniceae</taxon>
        <taxon>Dichantheliinae</taxon>
        <taxon>Dichanthelium</taxon>
    </lineage>
</organism>
<evidence type="ECO:0000256" key="3">
    <source>
        <dbReference type="ARBA" id="ARBA00022771"/>
    </source>
</evidence>
<dbReference type="OrthoDB" id="1244524at2759"/>
<dbReference type="STRING" id="888268.A0A1E5W5U0"/>
<comment type="pathway">
    <text evidence="1">Protein modification; protein ubiquitination.</text>
</comment>
<dbReference type="Gene3D" id="3.30.40.10">
    <property type="entry name" value="Zinc/RING finger domain, C3HC4 (zinc finger)"/>
    <property type="match status" value="1"/>
</dbReference>
<dbReference type="SUPFAM" id="SSF57850">
    <property type="entry name" value="RING/U-box"/>
    <property type="match status" value="1"/>
</dbReference>
<protein>
    <recommendedName>
        <fullName evidence="6">Zinc finger RING-H2-type domain-containing protein</fullName>
    </recommendedName>
</protein>
<proteinExistence type="predicted"/>
<dbReference type="InterPro" id="IPR024766">
    <property type="entry name" value="Znf_RING_H2"/>
</dbReference>
<evidence type="ECO:0000256" key="4">
    <source>
        <dbReference type="ARBA" id="ARBA00022786"/>
    </source>
</evidence>
<gene>
    <name evidence="7" type="ORF">BAE44_0006227</name>
</gene>
<evidence type="ECO:0000256" key="5">
    <source>
        <dbReference type="ARBA" id="ARBA00022833"/>
    </source>
</evidence>
<keyword evidence="8" id="KW-1185">Reference proteome</keyword>
<feature type="domain" description="Zinc finger RING-H2-type" evidence="6">
    <location>
        <begin position="12"/>
        <end position="41"/>
    </location>
</feature>
<sequence length="54" mass="6185">MLGGIREHGEEINLMPCSGGHEFHTNCITKWLRQYSNICPLYRHALPMGVDDSR</sequence>
<evidence type="ECO:0000313" key="7">
    <source>
        <dbReference type="EMBL" id="OEL32754.1"/>
    </source>
</evidence>
<dbReference type="Proteomes" id="UP000095767">
    <property type="component" value="Unassembled WGS sequence"/>
</dbReference>
<evidence type="ECO:0000256" key="2">
    <source>
        <dbReference type="ARBA" id="ARBA00022723"/>
    </source>
</evidence>
<dbReference type="Pfam" id="PF12678">
    <property type="entry name" value="zf-rbx1"/>
    <property type="match status" value="1"/>
</dbReference>
<reference evidence="7 8" key="1">
    <citation type="submission" date="2016-09" db="EMBL/GenBank/DDBJ databases">
        <title>The draft genome of Dichanthelium oligosanthes: A C3 panicoid grass species.</title>
        <authorList>
            <person name="Studer A.J."/>
            <person name="Schnable J.C."/>
            <person name="Brutnell T.P."/>
        </authorList>
    </citation>
    <scope>NUCLEOTIDE SEQUENCE [LARGE SCALE GENOMIC DNA]</scope>
    <source>
        <strain evidence="8">cv. Kellogg 1175</strain>
        <tissue evidence="7">Leaf</tissue>
    </source>
</reference>